<evidence type="ECO:0000256" key="7">
    <source>
        <dbReference type="PIRNR" id="PIRNR005539"/>
    </source>
</evidence>
<dbReference type="EMBL" id="CP110636">
    <property type="protein sequence ID" value="UZJ32589.1"/>
    <property type="molecule type" value="Genomic_DNA"/>
</dbReference>
<evidence type="ECO:0000259" key="8">
    <source>
        <dbReference type="Pfam" id="PF00561"/>
    </source>
</evidence>
<dbReference type="PANTHER" id="PTHR43798:SF33">
    <property type="entry name" value="HYDROLASE, PUTATIVE (AFU_ORTHOLOGUE AFUA_2G14860)-RELATED"/>
    <property type="match status" value="1"/>
</dbReference>
<dbReference type="PRINTS" id="PR00793">
    <property type="entry name" value="PROAMNOPTASE"/>
</dbReference>
<evidence type="ECO:0000313" key="9">
    <source>
        <dbReference type="EMBL" id="UZJ32589.1"/>
    </source>
</evidence>
<dbReference type="InterPro" id="IPR000073">
    <property type="entry name" value="AB_hydrolase_1"/>
</dbReference>
<dbReference type="InterPro" id="IPR005945">
    <property type="entry name" value="Pro_imino_pep"/>
</dbReference>
<evidence type="ECO:0000256" key="4">
    <source>
        <dbReference type="ARBA" id="ARBA00021843"/>
    </source>
</evidence>
<sequence length="305" mass="33650">MSEQTNGALCAVPGGRIRYEILNPGAPGTPVVTVHGGPGTPHDYLRPLADLLPGHPVVVYDQLGCGRSERPADPSLWRLDRFVDELAALLAELDLPRFHLLGHSFGTMIAAEYALRGGPHRPEWLVLVSPVLSVRKYEDDMRQLLFRLPPDTAQGFTDALRTGRYDTPEYVDAAMVFAERHMCRTEWPDTLLDATMDTAAAVRDTMWGRTEFRVTGNLRSYTCTDRLGGLSADTLILCGEHDFVPPRAGEAYARAIPRADTAVIAGPHTCPIWKPPSCSPRSCWPASTQVINELPHHPTTPIRWA</sequence>
<evidence type="ECO:0000313" key="10">
    <source>
        <dbReference type="Proteomes" id="UP001164959"/>
    </source>
</evidence>
<accession>A0ABY6PFE6</accession>
<evidence type="ECO:0000256" key="5">
    <source>
        <dbReference type="ARBA" id="ARBA00022801"/>
    </source>
</evidence>
<dbReference type="PIRSF" id="PIRSF005539">
    <property type="entry name" value="Pept_S33_TRI_F1"/>
    <property type="match status" value="1"/>
</dbReference>
<evidence type="ECO:0000256" key="6">
    <source>
        <dbReference type="ARBA" id="ARBA00029605"/>
    </source>
</evidence>
<name>A0ABY6PFE6_9ACTN</name>
<feature type="domain" description="AB hydrolase-1" evidence="8">
    <location>
        <begin position="30"/>
        <end position="274"/>
    </location>
</feature>
<dbReference type="Proteomes" id="UP001164959">
    <property type="component" value="Chromosome"/>
</dbReference>
<proteinExistence type="inferred from homology"/>
<dbReference type="GO" id="GO:0016787">
    <property type="term" value="F:hydrolase activity"/>
    <property type="evidence" value="ECO:0007669"/>
    <property type="project" value="UniProtKB-KW"/>
</dbReference>
<dbReference type="InterPro" id="IPR002410">
    <property type="entry name" value="Peptidase_S33"/>
</dbReference>
<dbReference type="SUPFAM" id="SSF53474">
    <property type="entry name" value="alpha/beta-Hydrolases"/>
    <property type="match status" value="1"/>
</dbReference>
<keyword evidence="5 7" id="KW-0378">Hydrolase</keyword>
<comment type="catalytic activity">
    <reaction evidence="1">
        <text>Release of N-terminal proline from a peptide.</text>
        <dbReference type="EC" id="3.4.11.5"/>
    </reaction>
</comment>
<gene>
    <name evidence="9" type="ORF">OJ254_22795</name>
</gene>
<dbReference type="InterPro" id="IPR029058">
    <property type="entry name" value="AB_hydrolase_fold"/>
</dbReference>
<evidence type="ECO:0000256" key="1">
    <source>
        <dbReference type="ARBA" id="ARBA00001585"/>
    </source>
</evidence>
<protein>
    <recommendedName>
        <fullName evidence="4">Proline iminopeptidase</fullName>
        <ecNumber evidence="3">3.4.11.5</ecNumber>
    </recommendedName>
    <alternativeName>
        <fullName evidence="6">Prolyl aminopeptidase</fullName>
    </alternativeName>
</protein>
<dbReference type="RefSeq" id="WP_265363820.1">
    <property type="nucleotide sequence ID" value="NZ_CP110636.1"/>
</dbReference>
<evidence type="ECO:0000256" key="2">
    <source>
        <dbReference type="ARBA" id="ARBA00010088"/>
    </source>
</evidence>
<reference evidence="9" key="1">
    <citation type="submission" date="2022-11" db="EMBL/GenBank/DDBJ databases">
        <title>Identification and genomic analyses of a novel endophytic actinobacterium Streptomyces endophytica sp. nov. with potential for biocontrol of Yam anthracnose.</title>
        <authorList>
            <person name="Huang X."/>
        </authorList>
    </citation>
    <scope>NUCLEOTIDE SEQUENCE</scope>
    <source>
        <strain evidence="9">HNM0140</strain>
    </source>
</reference>
<dbReference type="PANTHER" id="PTHR43798">
    <property type="entry name" value="MONOACYLGLYCEROL LIPASE"/>
    <property type="match status" value="1"/>
</dbReference>
<dbReference type="InterPro" id="IPR050266">
    <property type="entry name" value="AB_hydrolase_sf"/>
</dbReference>
<dbReference type="Pfam" id="PF00561">
    <property type="entry name" value="Abhydrolase_1"/>
    <property type="match status" value="1"/>
</dbReference>
<organism evidence="9 10">
    <name type="scientific">Streptomyces endophytica</name>
    <dbReference type="NCBI Taxonomy" id="2991496"/>
    <lineage>
        <taxon>Bacteria</taxon>
        <taxon>Bacillati</taxon>
        <taxon>Actinomycetota</taxon>
        <taxon>Actinomycetes</taxon>
        <taxon>Kitasatosporales</taxon>
        <taxon>Streptomycetaceae</taxon>
        <taxon>Streptomyces</taxon>
    </lineage>
</organism>
<dbReference type="Gene3D" id="3.40.50.1820">
    <property type="entry name" value="alpha/beta hydrolase"/>
    <property type="match status" value="1"/>
</dbReference>
<dbReference type="NCBIfam" id="TIGR01250">
    <property type="entry name" value="pro_imino_pep_2"/>
    <property type="match status" value="1"/>
</dbReference>
<dbReference type="EC" id="3.4.11.5" evidence="3"/>
<evidence type="ECO:0000256" key="3">
    <source>
        <dbReference type="ARBA" id="ARBA00012568"/>
    </source>
</evidence>
<comment type="similarity">
    <text evidence="2 7">Belongs to the peptidase S33 family.</text>
</comment>
<keyword evidence="10" id="KW-1185">Reference proteome</keyword>